<dbReference type="InterPro" id="IPR001341">
    <property type="entry name" value="Asp_kinase"/>
</dbReference>
<dbReference type="InterPro" id="IPR054352">
    <property type="entry name" value="ACT_Aspartokinase"/>
</dbReference>
<dbReference type="CDD" id="cd04921">
    <property type="entry name" value="ACT_AKi-HSDH-ThrA-like_1"/>
    <property type="match status" value="1"/>
</dbReference>
<evidence type="ECO:0000256" key="7">
    <source>
        <dbReference type="RuleBase" id="RU003448"/>
    </source>
</evidence>
<comment type="pathway">
    <text evidence="8">Amino-acid biosynthesis; L-threonine biosynthesis; L-threonine from L-aspartate: step 1/5.</text>
</comment>
<dbReference type="GO" id="GO:0004072">
    <property type="term" value="F:aspartate kinase activity"/>
    <property type="evidence" value="ECO:0007669"/>
    <property type="project" value="UniProtKB-EC"/>
</dbReference>
<dbReference type="PATRIC" id="fig|414004.10.peg.1306"/>
<dbReference type="InterPro" id="IPR045865">
    <property type="entry name" value="ACT-like_dom_sf"/>
</dbReference>
<evidence type="ECO:0000256" key="1">
    <source>
        <dbReference type="ARBA" id="ARBA00010122"/>
    </source>
</evidence>
<feature type="domain" description="ACT" evidence="9">
    <location>
        <begin position="313"/>
        <end position="393"/>
    </location>
</feature>
<dbReference type="SUPFAM" id="SSF55021">
    <property type="entry name" value="ACT-like"/>
    <property type="match status" value="2"/>
</dbReference>
<protein>
    <recommendedName>
        <fullName evidence="7">Aspartokinase</fullName>
        <ecNumber evidence="7">2.7.2.4</ecNumber>
    </recommendedName>
</protein>
<dbReference type="HOGENOM" id="CLU_009116_6_0_2"/>
<dbReference type="EnsemblBacteria" id="ABK78045">
    <property type="protein sequence ID" value="ABK78045"/>
    <property type="gene ID" value="CENSYa_1423"/>
</dbReference>
<dbReference type="KEGG" id="csy:CENSYa_1423"/>
<dbReference type="Gene3D" id="3.30.2130.10">
    <property type="entry name" value="VC0802-like"/>
    <property type="match status" value="1"/>
</dbReference>
<dbReference type="InterPro" id="IPR002912">
    <property type="entry name" value="ACT_dom"/>
</dbReference>
<dbReference type="NCBIfam" id="TIGR00657">
    <property type="entry name" value="asp_kinases"/>
    <property type="match status" value="1"/>
</dbReference>
<dbReference type="PROSITE" id="PS51671">
    <property type="entry name" value="ACT"/>
    <property type="match status" value="1"/>
</dbReference>
<dbReference type="GO" id="GO:0009090">
    <property type="term" value="P:homoserine biosynthetic process"/>
    <property type="evidence" value="ECO:0007669"/>
    <property type="project" value="TreeGrafter"/>
</dbReference>
<comment type="pathway">
    <text evidence="8">Amino-acid biosynthesis; L-methionine biosynthesis via de novo pathway; L-homoserine from L-aspartate: step 1/3.</text>
</comment>
<dbReference type="UniPathway" id="UPA00034">
    <property type="reaction ID" value="UER00015"/>
</dbReference>
<keyword evidence="5" id="KW-0067">ATP-binding</keyword>
<dbReference type="GO" id="GO:0005829">
    <property type="term" value="C:cytosol"/>
    <property type="evidence" value="ECO:0007669"/>
    <property type="project" value="TreeGrafter"/>
</dbReference>
<keyword evidence="3" id="KW-0547">Nucleotide-binding</keyword>
<evidence type="ECO:0000313" key="11">
    <source>
        <dbReference type="Proteomes" id="UP000000758"/>
    </source>
</evidence>
<dbReference type="PIRSF" id="PIRSF000726">
    <property type="entry name" value="Asp_kin"/>
    <property type="match status" value="1"/>
</dbReference>
<dbReference type="UniPathway" id="UPA00050">
    <property type="reaction ID" value="UER00461"/>
</dbReference>
<dbReference type="Pfam" id="PF00696">
    <property type="entry name" value="AA_kinase"/>
    <property type="match status" value="1"/>
</dbReference>
<evidence type="ECO:0000256" key="2">
    <source>
        <dbReference type="ARBA" id="ARBA00022679"/>
    </source>
</evidence>
<evidence type="ECO:0000256" key="6">
    <source>
        <dbReference type="ARBA" id="ARBA00047872"/>
    </source>
</evidence>
<keyword evidence="4 7" id="KW-0418">Kinase</keyword>
<dbReference type="EC" id="2.7.2.4" evidence="7"/>
<name>A0RXH8_CENSY</name>
<reference evidence="10 11" key="1">
    <citation type="journal article" date="2006" name="Proc. Natl. Acad. Sci. U.S.A.">
        <title>Genomic analysis of the uncultivated marine crenarchaeote Cenarchaeum symbiosum.</title>
        <authorList>
            <person name="Hallam S.J."/>
            <person name="Konstantinidis K.T."/>
            <person name="Putnam N."/>
            <person name="Schleper C."/>
            <person name="Watanabe Y."/>
            <person name="Sugahara J."/>
            <person name="Preston C."/>
            <person name="de la Torre J."/>
            <person name="Richardson P.M."/>
            <person name="DeLong E.F."/>
        </authorList>
    </citation>
    <scope>NUCLEOTIDE SEQUENCE [LARGE SCALE GENOMIC DNA]</scope>
    <source>
        <strain evidence="11">A</strain>
    </source>
</reference>
<dbReference type="Gene3D" id="3.40.1160.10">
    <property type="entry name" value="Acetylglutamate kinase-like"/>
    <property type="match status" value="1"/>
</dbReference>
<dbReference type="GO" id="GO:0009088">
    <property type="term" value="P:threonine biosynthetic process"/>
    <property type="evidence" value="ECO:0007669"/>
    <property type="project" value="UniProtKB-UniPathway"/>
</dbReference>
<proteinExistence type="inferred from homology"/>
<sequence length="459" mass="47100">MDEPGKIRDAAAFVASQGGEVVAVCSAASGTTDNLMGISGLIRKGDGKGARAAADGIMRYTRELAEGAVSVEEDRERLSAALDGALAELNGLIDGMALLGEVTPRSSDYLLSFGERLSSEILASAISERDRKAEALAGNEAGIVTDSNFGGARPLMDTTGLRVSKKIGGLLLEGVIPVVGGFVGADQYGRITTLGRGGTDYTATTVGASIKADEIWLMSDMDGLMTANPRVVGGARVLDEVSYAEAVEMAMFGAKQIHPRTFEPLMGTRIPMRIRSAVNTGNPGTLVTASPGPESGRTIKCVSALRHNALIDIRGGGMVGEAGTAAGIFSTLAGAGVNVMMISQNPSESSITVVIKKSDMDRAVDALEIGLAGKVIKKLEVTPDVAIVALIGSGMRGTVGIASRVFGAAASKGLNVVMITQGSSELNLAFVVGDDDCWEAVRALHDEFGLGAPGGRAAG</sequence>
<dbReference type="Pfam" id="PF22468">
    <property type="entry name" value="ACT_9"/>
    <property type="match status" value="2"/>
</dbReference>
<dbReference type="InterPro" id="IPR036393">
    <property type="entry name" value="AceGlu_kinase-like_sf"/>
</dbReference>
<dbReference type="Gene3D" id="3.30.70.260">
    <property type="match status" value="1"/>
</dbReference>
<dbReference type="InterPro" id="IPR001048">
    <property type="entry name" value="Asp/Glu/Uridylate_kinase"/>
</dbReference>
<accession>A0RXH8</accession>
<dbReference type="STRING" id="414004.CENSYa_1423"/>
<dbReference type="GO" id="GO:0009089">
    <property type="term" value="P:lysine biosynthetic process via diaminopimelate"/>
    <property type="evidence" value="ECO:0007669"/>
    <property type="project" value="UniProtKB-UniPathway"/>
</dbReference>
<evidence type="ECO:0000259" key="9">
    <source>
        <dbReference type="PROSITE" id="PS51671"/>
    </source>
</evidence>
<keyword evidence="2 7" id="KW-0808">Transferase</keyword>
<dbReference type="PANTHER" id="PTHR21499:SF59">
    <property type="entry name" value="ASPARTOKINASE"/>
    <property type="match status" value="1"/>
</dbReference>
<keyword evidence="8" id="KW-0028">Amino-acid biosynthesis</keyword>
<dbReference type="UniPathway" id="UPA00051">
    <property type="reaction ID" value="UER00462"/>
</dbReference>
<dbReference type="GO" id="GO:0005524">
    <property type="term" value="F:ATP binding"/>
    <property type="evidence" value="ECO:0007669"/>
    <property type="project" value="UniProtKB-KW"/>
</dbReference>
<evidence type="ECO:0000313" key="10">
    <source>
        <dbReference type="EMBL" id="ABK78045.1"/>
    </source>
</evidence>
<keyword evidence="11" id="KW-1185">Reference proteome</keyword>
<dbReference type="CDD" id="cd04924">
    <property type="entry name" value="ACT_AK-Arch_2"/>
    <property type="match status" value="1"/>
</dbReference>
<organism evidence="10 11">
    <name type="scientific">Cenarchaeum symbiosum (strain A)</name>
    <dbReference type="NCBI Taxonomy" id="414004"/>
    <lineage>
        <taxon>Archaea</taxon>
        <taxon>Nitrososphaerota</taxon>
        <taxon>Candidatus Cenarchaeales</taxon>
        <taxon>Candidatus Cenarchaeaceae</taxon>
        <taxon>Candidatus Cenarchaeum</taxon>
    </lineage>
</organism>
<dbReference type="EMBL" id="DP000238">
    <property type="protein sequence ID" value="ABK78045.1"/>
    <property type="molecule type" value="Genomic_DNA"/>
</dbReference>
<dbReference type="AlphaFoldDB" id="A0RXH8"/>
<dbReference type="SUPFAM" id="SSF53633">
    <property type="entry name" value="Carbamate kinase-like"/>
    <property type="match status" value="1"/>
</dbReference>
<evidence type="ECO:0000256" key="3">
    <source>
        <dbReference type="ARBA" id="ARBA00022741"/>
    </source>
</evidence>
<evidence type="ECO:0000256" key="5">
    <source>
        <dbReference type="ARBA" id="ARBA00022840"/>
    </source>
</evidence>
<dbReference type="InterPro" id="IPR005260">
    <property type="entry name" value="Asp_kin_monofn"/>
</dbReference>
<comment type="pathway">
    <text evidence="8">Amino-acid biosynthesis; L-lysine biosynthesis via DAP pathway; (S)-tetrahydrodipicolinate from L-aspartate: step 1/4.</text>
</comment>
<dbReference type="PANTHER" id="PTHR21499">
    <property type="entry name" value="ASPARTATE KINASE"/>
    <property type="match status" value="1"/>
</dbReference>
<comment type="similarity">
    <text evidence="1 7">Belongs to the aspartokinase family.</text>
</comment>
<gene>
    <name evidence="10" type="ordered locus">CENSYa_1423</name>
</gene>
<dbReference type="Proteomes" id="UP000000758">
    <property type="component" value="Chromosome"/>
</dbReference>
<dbReference type="FunFam" id="3.30.2130.10:FF:000001">
    <property type="entry name" value="Bifunctional aspartokinase/homoserine dehydrogenase"/>
    <property type="match status" value="1"/>
</dbReference>
<comment type="catalytic activity">
    <reaction evidence="6 7">
        <text>L-aspartate + ATP = 4-phospho-L-aspartate + ADP</text>
        <dbReference type="Rhea" id="RHEA:23776"/>
        <dbReference type="ChEBI" id="CHEBI:29991"/>
        <dbReference type="ChEBI" id="CHEBI:30616"/>
        <dbReference type="ChEBI" id="CHEBI:57535"/>
        <dbReference type="ChEBI" id="CHEBI:456216"/>
        <dbReference type="EC" id="2.7.2.4"/>
    </reaction>
</comment>
<evidence type="ECO:0000256" key="8">
    <source>
        <dbReference type="RuleBase" id="RU004249"/>
    </source>
</evidence>
<evidence type="ECO:0000256" key="4">
    <source>
        <dbReference type="ARBA" id="ARBA00022777"/>
    </source>
</evidence>